<feature type="compositionally biased region" description="Basic and acidic residues" evidence="5">
    <location>
        <begin position="435"/>
        <end position="483"/>
    </location>
</feature>
<proteinExistence type="inferred from homology"/>
<feature type="region of interest" description="Disordered" evidence="5">
    <location>
        <begin position="196"/>
        <end position="257"/>
    </location>
</feature>
<gene>
    <name evidence="6" type="ORF">L5515_011073</name>
</gene>
<feature type="region of interest" description="Disordered" evidence="5">
    <location>
        <begin position="1"/>
        <end position="121"/>
    </location>
</feature>
<feature type="compositionally biased region" description="Basic and acidic residues" evidence="5">
    <location>
        <begin position="499"/>
        <end position="521"/>
    </location>
</feature>
<protein>
    <recommendedName>
        <fullName evidence="3 4">Trehalase</fullName>
        <ecNumber evidence="2 4">3.2.1.28</ecNumber>
    </recommendedName>
    <alternativeName>
        <fullName evidence="4">Alpha-trehalose glucohydrolase</fullName>
    </alternativeName>
</protein>
<dbReference type="Proteomes" id="UP000829354">
    <property type="component" value="Chromosome IV"/>
</dbReference>
<comment type="similarity">
    <text evidence="1 4">Belongs to the glycosyl hydrolase 37 family.</text>
</comment>
<keyword evidence="4" id="KW-0326">Glycosidase</keyword>
<organism evidence="6 7">
    <name type="scientific">Caenorhabditis briggsae</name>
    <dbReference type="NCBI Taxonomy" id="6238"/>
    <lineage>
        <taxon>Eukaryota</taxon>
        <taxon>Metazoa</taxon>
        <taxon>Ecdysozoa</taxon>
        <taxon>Nematoda</taxon>
        <taxon>Chromadorea</taxon>
        <taxon>Rhabditida</taxon>
        <taxon>Rhabditina</taxon>
        <taxon>Rhabditomorpha</taxon>
        <taxon>Rhabditoidea</taxon>
        <taxon>Rhabditidae</taxon>
        <taxon>Peloderinae</taxon>
        <taxon>Caenorhabditis</taxon>
    </lineage>
</organism>
<dbReference type="Gene3D" id="1.50.10.10">
    <property type="match status" value="1"/>
</dbReference>
<feature type="compositionally biased region" description="Low complexity" evidence="5">
    <location>
        <begin position="345"/>
        <end position="371"/>
    </location>
</feature>
<feature type="compositionally biased region" description="Basic and acidic residues" evidence="5">
    <location>
        <begin position="221"/>
        <end position="251"/>
    </location>
</feature>
<sequence length="1302" mass="149012">MDFSTMMNAANKNAKKASREVDRIQEEVNSEKNEARRQLEAEKRARLEIQRRKQEKEQELARKRKEREEEERRKNFTIPKRDGPSSSSSSVNTAAVRAVLERQRAEKEAKEKKAESDKQKLMVLRMQANGGKATKKMGKQFGLDVIDLQTRFGGNNEHLETLQKRKWKEEEEADVEADKYRNGVYKALAAKQKNESALRATVQGPHRVSTSKSNSLAGLCSRHEKTRDTFSPPKDGRKVPEKRQPVVEKKKIQPAAPIDFQKLMAAADSLSQGKTVNLDHLQARPAKSVQMQQKSSSSNGQQKSGLSSSDREKLREKERMKEKQERQQEAENLRMKEKEREKARSAAAAYHKSAASKSQPSSSSNGSSSAPPKKDSRVRKPFTKAPTPPPLIPAAVPGKKYLPGDVRYKEQQSLIRAIAAAPGSSRSSAPLPQNSKERAQAVREAERQREKEREKQRAMKRARQEREQDEYDRSKKVQKRMDKPGPSSSSYSSSSSMKNSDRRSYEARRMAELREQQMRERERKKKKMMNRDRDSRGGGGGSFYRGGDDYSDEEDDDEDGYEDEDDYSDMDDFIDDDDIDMDAAHRKELEDTFKIVNRRYDTNEWSRREKMISERDMHSDFRRIQTEENYSKRAGYMEDLKEASKGRSAGPVLFLQHFRPLNNSTRRIYHHYHRLQRCCSSVAGGSHGQTTLQEEREKIDTSNSFSVIFPPQSSSSIMSPSPVWCEGTLLHAVQLSGLFPDCKTFVDMPLKYDADVTLAKWNALLALAPITNDVLALFLRENFDEPEGELEECAPTDWLPMTDQFGDILDEDYKKFAAALHAKWPTLYRKISKKVRVNPEKYSIIPVPNPFVVPGGRFREMYYWDSFFTIKGLIASGMLTTVRGMIENMIYLVETYGFIPNGIRIYYLNRSQPPLLTWCVKAYYEATGDVEFVRDALPTLRKELEFFQTHKSFKRDEWISPLYRFVVETTRPRPESYREDLESAEHLDSFEKKCVLWGDLAAAAESGRDFSSRFFAVHGPYAGQLASTRTSQLIPVDLNSIICSNMKTLSEMYVICGETELAQHFYNEHRMLRATIRQVLWNEEHNCWFDFDLEEDKHAVSFHDTNFFPMYCDSYHEDLDSQAIVDYLTTSGVVSFPGGIPVSLVNSGEQWDFPNCWPPTTWVLLEGLRKVGQEDLALSLVEKWVQKNFNMWRTSGGRMFEKYNAVSPCYKVKGGGEYVMQEGFGWTNGVVLDFLKNYGSQIRWKIAESCECCDVTLSRTLIKPTSPAPSSSSTARLFASDLSQTPSVGSLQSMLSDSSIQN</sequence>
<evidence type="ECO:0000256" key="1">
    <source>
        <dbReference type="ARBA" id="ARBA00005615"/>
    </source>
</evidence>
<comment type="catalytic activity">
    <reaction evidence="4">
        <text>alpha,alpha-trehalose + H2O = alpha-D-glucose + beta-D-glucose</text>
        <dbReference type="Rhea" id="RHEA:32675"/>
        <dbReference type="ChEBI" id="CHEBI:15377"/>
        <dbReference type="ChEBI" id="CHEBI:15903"/>
        <dbReference type="ChEBI" id="CHEBI:16551"/>
        <dbReference type="ChEBI" id="CHEBI:17925"/>
        <dbReference type="EC" id="3.2.1.28"/>
    </reaction>
</comment>
<feature type="compositionally biased region" description="Basic and acidic residues" evidence="5">
    <location>
        <begin position="99"/>
        <end position="120"/>
    </location>
</feature>
<reference evidence="6 7" key="1">
    <citation type="submission" date="2022-04" db="EMBL/GenBank/DDBJ databases">
        <title>Chromosome-level reference genomes for two strains of Caenorhabditis briggsae: an improved platform for comparative genomics.</title>
        <authorList>
            <person name="Stevens L."/>
            <person name="Andersen E."/>
        </authorList>
    </citation>
    <scope>NUCLEOTIDE SEQUENCE [LARGE SCALE GENOMIC DNA]</scope>
    <source>
        <strain evidence="6">VX34</strain>
        <tissue evidence="6">Whole-organism</tissue>
    </source>
</reference>
<keyword evidence="4" id="KW-0378">Hydrolase</keyword>
<dbReference type="EC" id="3.2.1.28" evidence="2 4"/>
<feature type="compositionally biased region" description="Low complexity" evidence="5">
    <location>
        <begin position="287"/>
        <end position="308"/>
    </location>
</feature>
<feature type="compositionally biased region" description="Basic and acidic residues" evidence="5">
    <location>
        <begin position="17"/>
        <end position="83"/>
    </location>
</feature>
<evidence type="ECO:0000313" key="7">
    <source>
        <dbReference type="Proteomes" id="UP000829354"/>
    </source>
</evidence>
<feature type="compositionally biased region" description="Low complexity" evidence="5">
    <location>
        <begin position="487"/>
        <end position="496"/>
    </location>
</feature>
<dbReference type="GO" id="GO:0004555">
    <property type="term" value="F:alpha,alpha-trehalase activity"/>
    <property type="evidence" value="ECO:0007669"/>
    <property type="project" value="UniProtKB-EC"/>
</dbReference>
<evidence type="ECO:0000256" key="3">
    <source>
        <dbReference type="ARBA" id="ARBA00019905"/>
    </source>
</evidence>
<evidence type="ECO:0000313" key="6">
    <source>
        <dbReference type="EMBL" id="UMM28075.1"/>
    </source>
</evidence>
<dbReference type="SUPFAM" id="SSF48208">
    <property type="entry name" value="Six-hairpin glycosidases"/>
    <property type="match status" value="1"/>
</dbReference>
<evidence type="ECO:0000256" key="4">
    <source>
        <dbReference type="RuleBase" id="RU361180"/>
    </source>
</evidence>
<accession>A0AAE9ES01</accession>
<feature type="region of interest" description="Disordered" evidence="5">
    <location>
        <begin position="276"/>
        <end position="404"/>
    </location>
</feature>
<feature type="region of interest" description="Disordered" evidence="5">
    <location>
        <begin position="417"/>
        <end position="575"/>
    </location>
</feature>
<dbReference type="PRINTS" id="PR00744">
    <property type="entry name" value="GLHYDRLASE37"/>
</dbReference>
<feature type="compositionally biased region" description="Basic and acidic residues" evidence="5">
    <location>
        <begin position="309"/>
        <end position="344"/>
    </location>
</feature>
<dbReference type="PANTHER" id="PTHR23403:SF24">
    <property type="entry name" value="TREHALASE"/>
    <property type="match status" value="1"/>
</dbReference>
<dbReference type="InterPro" id="IPR012341">
    <property type="entry name" value="6hp_glycosidase-like_sf"/>
</dbReference>
<dbReference type="GO" id="GO:0005991">
    <property type="term" value="P:trehalose metabolic process"/>
    <property type="evidence" value="ECO:0007669"/>
    <property type="project" value="InterPro"/>
</dbReference>
<name>A0AAE9ES01_CAEBR</name>
<dbReference type="Pfam" id="PF01204">
    <property type="entry name" value="Trehalase"/>
    <property type="match status" value="1"/>
</dbReference>
<keyword evidence="7" id="KW-1185">Reference proteome</keyword>
<dbReference type="InterPro" id="IPR001661">
    <property type="entry name" value="Glyco_hydro_37"/>
</dbReference>
<dbReference type="InterPro" id="IPR008928">
    <property type="entry name" value="6-hairpin_glycosidase_sf"/>
</dbReference>
<feature type="compositionally biased region" description="Low complexity" evidence="5">
    <location>
        <begin position="417"/>
        <end position="430"/>
    </location>
</feature>
<dbReference type="EMBL" id="CP092623">
    <property type="protein sequence ID" value="UMM28075.1"/>
    <property type="molecule type" value="Genomic_DNA"/>
</dbReference>
<feature type="compositionally biased region" description="Acidic residues" evidence="5">
    <location>
        <begin position="549"/>
        <end position="575"/>
    </location>
</feature>
<evidence type="ECO:0000256" key="2">
    <source>
        <dbReference type="ARBA" id="ARBA00012757"/>
    </source>
</evidence>
<evidence type="ECO:0000256" key="5">
    <source>
        <dbReference type="SAM" id="MobiDB-lite"/>
    </source>
</evidence>
<dbReference type="PANTHER" id="PTHR23403">
    <property type="entry name" value="TREHALASE"/>
    <property type="match status" value="1"/>
</dbReference>